<evidence type="ECO:0000256" key="1">
    <source>
        <dbReference type="ARBA" id="ARBA00004141"/>
    </source>
</evidence>
<keyword evidence="3 6" id="KW-0812">Transmembrane</keyword>
<evidence type="ECO:0000256" key="3">
    <source>
        <dbReference type="ARBA" id="ARBA00022692"/>
    </source>
</evidence>
<dbReference type="InterPro" id="IPR044878">
    <property type="entry name" value="UbiA_sf"/>
</dbReference>
<dbReference type="AlphaFoldDB" id="A0A1I7AGS0"/>
<evidence type="ECO:0000256" key="2">
    <source>
        <dbReference type="ARBA" id="ARBA00022475"/>
    </source>
</evidence>
<evidence type="ECO:0000256" key="6">
    <source>
        <dbReference type="SAM" id="Phobius"/>
    </source>
</evidence>
<dbReference type="InterPro" id="IPR050475">
    <property type="entry name" value="Prenyltransferase_related"/>
</dbReference>
<name>A0A1I7AGS0_9FLAO</name>
<dbReference type="Proteomes" id="UP000236454">
    <property type="component" value="Unassembled WGS sequence"/>
</dbReference>
<dbReference type="PANTHER" id="PTHR42723">
    <property type="entry name" value="CHLOROPHYLL SYNTHASE"/>
    <property type="match status" value="1"/>
</dbReference>
<dbReference type="Pfam" id="PF01040">
    <property type="entry name" value="UbiA"/>
    <property type="match status" value="1"/>
</dbReference>
<dbReference type="CDD" id="cd13961">
    <property type="entry name" value="PT_UbiA_DGGGPS"/>
    <property type="match status" value="1"/>
</dbReference>
<dbReference type="PANTHER" id="PTHR42723:SF1">
    <property type="entry name" value="CHLOROPHYLL SYNTHASE, CHLOROPLASTIC"/>
    <property type="match status" value="1"/>
</dbReference>
<comment type="subcellular location">
    <subcellularLocation>
        <location evidence="1">Membrane</location>
        <topology evidence="1">Multi-pass membrane protein</topology>
    </subcellularLocation>
</comment>
<feature type="transmembrane region" description="Helical" evidence="6">
    <location>
        <begin position="139"/>
        <end position="160"/>
    </location>
</feature>
<evidence type="ECO:0000313" key="7">
    <source>
        <dbReference type="EMBL" id="SFT74075.1"/>
    </source>
</evidence>
<dbReference type="GO" id="GO:0016765">
    <property type="term" value="F:transferase activity, transferring alkyl or aryl (other than methyl) groups"/>
    <property type="evidence" value="ECO:0007669"/>
    <property type="project" value="InterPro"/>
</dbReference>
<feature type="transmembrane region" description="Helical" evidence="6">
    <location>
        <begin position="233"/>
        <end position="254"/>
    </location>
</feature>
<protein>
    <submittedName>
        <fullName evidence="7">4-hydroxybenzoate polyprenyltransferase</fullName>
    </submittedName>
</protein>
<reference evidence="7 8" key="1">
    <citation type="submission" date="2016-10" db="EMBL/GenBank/DDBJ databases">
        <authorList>
            <person name="de Groot N.N."/>
        </authorList>
    </citation>
    <scope>NUCLEOTIDE SEQUENCE [LARGE SCALE GENOMIC DNA]</scope>
    <source>
        <strain evidence="7 8">CGMCC 1.7005</strain>
    </source>
</reference>
<keyword evidence="7" id="KW-0808">Transferase</keyword>
<keyword evidence="2" id="KW-1003">Cell membrane</keyword>
<dbReference type="RefSeq" id="WP_090249131.1">
    <property type="nucleotide sequence ID" value="NZ_FPAS01000003.1"/>
</dbReference>
<evidence type="ECO:0000256" key="5">
    <source>
        <dbReference type="ARBA" id="ARBA00023136"/>
    </source>
</evidence>
<feature type="transmembrane region" description="Helical" evidence="6">
    <location>
        <begin position="180"/>
        <end position="201"/>
    </location>
</feature>
<dbReference type="InterPro" id="IPR000537">
    <property type="entry name" value="UbiA_prenyltransferase"/>
</dbReference>
<proteinExistence type="predicted"/>
<sequence>MHFIKLLRPINLLIIVATMFALAAYFDAYFTRYEGESLMFSHTFILLVVSTVLIAGAGNIINDYFDVVADRINRPERLIIDKHIKRRWAIVSHWVINVIAFAIAVYLSIYFQSFWYVFIHLVSINILWFYSSYFKRTKVLGNVLIALLTALVPFLVGIFYQHQLTGNHPFIYPFEPLGDTHYLILYMALTLGFFAFFLNLAREIIKDIEDKEGDKELHAHTLPLTVSTKKTKIISTVILLIPAFFSCALYFILADIQIKFIDVIPLLISAFFVILSIIWLWKSSQKANYHTTHLLIKVAMISGLLTPFYWLIIA</sequence>
<dbReference type="EMBL" id="FPAS01000003">
    <property type="protein sequence ID" value="SFT74075.1"/>
    <property type="molecule type" value="Genomic_DNA"/>
</dbReference>
<dbReference type="STRING" id="477690.SAMN05216474_2072"/>
<dbReference type="Gene3D" id="1.20.120.1780">
    <property type="entry name" value="UbiA prenyltransferase"/>
    <property type="match status" value="1"/>
</dbReference>
<gene>
    <name evidence="7" type="ORF">SAMN05216474_2072</name>
</gene>
<dbReference type="Gene3D" id="1.10.357.140">
    <property type="entry name" value="UbiA prenyltransferase"/>
    <property type="match status" value="1"/>
</dbReference>
<dbReference type="OrthoDB" id="9811562at2"/>
<feature type="transmembrane region" description="Helical" evidence="6">
    <location>
        <begin position="260"/>
        <end position="282"/>
    </location>
</feature>
<evidence type="ECO:0000256" key="4">
    <source>
        <dbReference type="ARBA" id="ARBA00022989"/>
    </source>
</evidence>
<evidence type="ECO:0000313" key="8">
    <source>
        <dbReference type="Proteomes" id="UP000236454"/>
    </source>
</evidence>
<accession>A0A1I7AGS0</accession>
<keyword evidence="4 6" id="KW-1133">Transmembrane helix</keyword>
<feature type="transmembrane region" description="Helical" evidence="6">
    <location>
        <begin position="294"/>
        <end position="313"/>
    </location>
</feature>
<organism evidence="7 8">
    <name type="scientific">Lishizhenia tianjinensis</name>
    <dbReference type="NCBI Taxonomy" id="477690"/>
    <lineage>
        <taxon>Bacteria</taxon>
        <taxon>Pseudomonadati</taxon>
        <taxon>Bacteroidota</taxon>
        <taxon>Flavobacteriia</taxon>
        <taxon>Flavobacteriales</taxon>
        <taxon>Crocinitomicaceae</taxon>
        <taxon>Lishizhenia</taxon>
    </lineage>
</organism>
<keyword evidence="8" id="KW-1185">Reference proteome</keyword>
<feature type="transmembrane region" description="Helical" evidence="6">
    <location>
        <begin position="43"/>
        <end position="67"/>
    </location>
</feature>
<feature type="transmembrane region" description="Helical" evidence="6">
    <location>
        <begin position="88"/>
        <end position="107"/>
    </location>
</feature>
<feature type="transmembrane region" description="Helical" evidence="6">
    <location>
        <begin position="12"/>
        <end position="31"/>
    </location>
</feature>
<feature type="transmembrane region" description="Helical" evidence="6">
    <location>
        <begin position="113"/>
        <end position="130"/>
    </location>
</feature>
<keyword evidence="5 6" id="KW-0472">Membrane</keyword>
<dbReference type="GO" id="GO:0016020">
    <property type="term" value="C:membrane"/>
    <property type="evidence" value="ECO:0007669"/>
    <property type="project" value="UniProtKB-SubCell"/>
</dbReference>